<accession>A0ABW2AHK3</accession>
<reference evidence="2" key="1">
    <citation type="journal article" date="2019" name="Int. J. Syst. Evol. Microbiol.">
        <title>The Global Catalogue of Microorganisms (GCM) 10K type strain sequencing project: providing services to taxonomists for standard genome sequencing and annotation.</title>
        <authorList>
            <consortium name="The Broad Institute Genomics Platform"/>
            <consortium name="The Broad Institute Genome Sequencing Center for Infectious Disease"/>
            <person name="Wu L."/>
            <person name="Ma J."/>
        </authorList>
    </citation>
    <scope>NUCLEOTIDE SEQUENCE [LARGE SCALE GENOMIC DNA]</scope>
    <source>
        <strain evidence="2">CCUG 58127</strain>
    </source>
</reference>
<dbReference type="Proteomes" id="UP001596298">
    <property type="component" value="Unassembled WGS sequence"/>
</dbReference>
<evidence type="ECO:0000313" key="2">
    <source>
        <dbReference type="Proteomes" id="UP001596298"/>
    </source>
</evidence>
<sequence length="135" mass="14843">MDTNTITETTTTRPPITGELVHAVSCRDFRAFEQCLADDVHLRALLPMGLLELDGAATIAAKFETWFGGTDNFALLEASAGSVGAKRYLRWRIRLNPPGSPKRGRVAEQHLFTTGHDKIETIDLLCSGFQTKPAE</sequence>
<proteinExistence type="predicted"/>
<dbReference type="Gene3D" id="3.10.450.50">
    <property type="match status" value="1"/>
</dbReference>
<dbReference type="EMBL" id="JBHSWH010000001">
    <property type="protein sequence ID" value="MFC6706208.1"/>
    <property type="molecule type" value="Genomic_DNA"/>
</dbReference>
<name>A0ABW2AHK3_9MICO</name>
<comment type="caution">
    <text evidence="1">The sequence shown here is derived from an EMBL/GenBank/DDBJ whole genome shotgun (WGS) entry which is preliminary data.</text>
</comment>
<evidence type="ECO:0000313" key="1">
    <source>
        <dbReference type="EMBL" id="MFC6706208.1"/>
    </source>
</evidence>
<protein>
    <recommendedName>
        <fullName evidence="3">Nuclear transport factor 2 family protein</fullName>
    </recommendedName>
</protein>
<keyword evidence="2" id="KW-1185">Reference proteome</keyword>
<evidence type="ECO:0008006" key="3">
    <source>
        <dbReference type="Google" id="ProtNLM"/>
    </source>
</evidence>
<dbReference type="InterPro" id="IPR032710">
    <property type="entry name" value="NTF2-like_dom_sf"/>
</dbReference>
<gene>
    <name evidence="1" type="ORF">ACFQDH_13300</name>
</gene>
<dbReference type="RefSeq" id="WP_382402042.1">
    <property type="nucleotide sequence ID" value="NZ_JBHSWH010000001.1"/>
</dbReference>
<dbReference type="SUPFAM" id="SSF54427">
    <property type="entry name" value="NTF2-like"/>
    <property type="match status" value="1"/>
</dbReference>
<organism evidence="1 2">
    <name type="scientific">Flexivirga alba</name>
    <dbReference type="NCBI Taxonomy" id="702742"/>
    <lineage>
        <taxon>Bacteria</taxon>
        <taxon>Bacillati</taxon>
        <taxon>Actinomycetota</taxon>
        <taxon>Actinomycetes</taxon>
        <taxon>Micrococcales</taxon>
        <taxon>Dermacoccaceae</taxon>
        <taxon>Flexivirga</taxon>
    </lineage>
</organism>